<gene>
    <name evidence="9" type="ORF">EV191_103216</name>
</gene>
<dbReference type="InterPro" id="IPR037185">
    <property type="entry name" value="EmrE-like"/>
</dbReference>
<feature type="transmembrane region" description="Helical" evidence="8">
    <location>
        <begin position="31"/>
        <end position="52"/>
    </location>
</feature>
<dbReference type="Pfam" id="PF00893">
    <property type="entry name" value="Multi_Drug_Res"/>
    <property type="match status" value="1"/>
</dbReference>
<keyword evidence="2" id="KW-0813">Transport</keyword>
<evidence type="ECO:0000256" key="8">
    <source>
        <dbReference type="SAM" id="Phobius"/>
    </source>
</evidence>
<proteinExistence type="inferred from homology"/>
<evidence type="ECO:0000313" key="9">
    <source>
        <dbReference type="EMBL" id="TCP54175.1"/>
    </source>
</evidence>
<dbReference type="SUPFAM" id="SSF103481">
    <property type="entry name" value="Multidrug resistance efflux transporter EmrE"/>
    <property type="match status" value="1"/>
</dbReference>
<keyword evidence="6 8" id="KW-0472">Membrane</keyword>
<evidence type="ECO:0000256" key="5">
    <source>
        <dbReference type="ARBA" id="ARBA00022989"/>
    </source>
</evidence>
<dbReference type="EMBL" id="SLXQ01000003">
    <property type="protein sequence ID" value="TCP54175.1"/>
    <property type="molecule type" value="Genomic_DNA"/>
</dbReference>
<keyword evidence="10" id="KW-1185">Reference proteome</keyword>
<organism evidence="9 10">
    <name type="scientific">Tamaricihabitans halophyticus</name>
    <dbReference type="NCBI Taxonomy" id="1262583"/>
    <lineage>
        <taxon>Bacteria</taxon>
        <taxon>Bacillati</taxon>
        <taxon>Actinomycetota</taxon>
        <taxon>Actinomycetes</taxon>
        <taxon>Pseudonocardiales</taxon>
        <taxon>Pseudonocardiaceae</taxon>
        <taxon>Tamaricihabitans</taxon>
    </lineage>
</organism>
<dbReference type="PANTHER" id="PTHR30561:SF0">
    <property type="entry name" value="GUANIDINIUM EXPORTER"/>
    <property type="match status" value="1"/>
</dbReference>
<dbReference type="InterPro" id="IPR000390">
    <property type="entry name" value="Small_drug/metabolite_transptr"/>
</dbReference>
<evidence type="ECO:0000256" key="4">
    <source>
        <dbReference type="ARBA" id="ARBA00022692"/>
    </source>
</evidence>
<evidence type="ECO:0000256" key="2">
    <source>
        <dbReference type="ARBA" id="ARBA00022448"/>
    </source>
</evidence>
<comment type="caution">
    <text evidence="9">The sequence shown here is derived from an EMBL/GenBank/DDBJ whole genome shotgun (WGS) entry which is preliminary data.</text>
</comment>
<accession>A0A4R2R466</accession>
<evidence type="ECO:0000313" key="10">
    <source>
        <dbReference type="Proteomes" id="UP000294911"/>
    </source>
</evidence>
<evidence type="ECO:0000256" key="3">
    <source>
        <dbReference type="ARBA" id="ARBA00022475"/>
    </source>
</evidence>
<keyword evidence="4 7" id="KW-0812">Transmembrane</keyword>
<keyword evidence="3" id="KW-1003">Cell membrane</keyword>
<protein>
    <submittedName>
        <fullName evidence="9">Quaternary ammonium compound-resistance protein SugE</fullName>
    </submittedName>
</protein>
<comment type="similarity">
    <text evidence="7">Belongs to the drug/metabolite transporter (DMT) superfamily. Small multidrug resistance (SMR) (TC 2.A.7.1) family.</text>
</comment>
<dbReference type="GO" id="GO:0005886">
    <property type="term" value="C:plasma membrane"/>
    <property type="evidence" value="ECO:0007669"/>
    <property type="project" value="UniProtKB-SubCell"/>
</dbReference>
<sequence>MIMAWLVLVVSGILEAGWAIALKMSNGFSRLVPTVVFGVLAALSFAGLAWAMKQLPVGTAYAVWVGIGASLTAIIGMVWLNDGASVGKILSLVLIVAGVIGLNLAGGAH</sequence>
<dbReference type="InterPro" id="IPR045324">
    <property type="entry name" value="Small_multidrug_res"/>
</dbReference>
<dbReference type="FunFam" id="1.10.3730.20:FF:000001">
    <property type="entry name" value="Quaternary ammonium compound resistance transporter SugE"/>
    <property type="match status" value="1"/>
</dbReference>
<evidence type="ECO:0000256" key="1">
    <source>
        <dbReference type="ARBA" id="ARBA00004651"/>
    </source>
</evidence>
<feature type="transmembrane region" description="Helical" evidence="8">
    <location>
        <begin position="59"/>
        <end position="80"/>
    </location>
</feature>
<reference evidence="9 10" key="1">
    <citation type="submission" date="2019-03" db="EMBL/GenBank/DDBJ databases">
        <title>Genomic Encyclopedia of Type Strains, Phase IV (KMG-IV): sequencing the most valuable type-strain genomes for metagenomic binning, comparative biology and taxonomic classification.</title>
        <authorList>
            <person name="Goeker M."/>
        </authorList>
    </citation>
    <scope>NUCLEOTIDE SEQUENCE [LARGE SCALE GENOMIC DNA]</scope>
    <source>
        <strain evidence="9 10">DSM 45765</strain>
    </source>
</reference>
<dbReference type="Gene3D" id="1.10.3730.20">
    <property type="match status" value="1"/>
</dbReference>
<keyword evidence="5 8" id="KW-1133">Transmembrane helix</keyword>
<comment type="subcellular location">
    <subcellularLocation>
        <location evidence="1 7">Cell membrane</location>
        <topology evidence="1 7">Multi-pass membrane protein</topology>
    </subcellularLocation>
</comment>
<evidence type="ECO:0000256" key="7">
    <source>
        <dbReference type="RuleBase" id="RU003942"/>
    </source>
</evidence>
<dbReference type="AlphaFoldDB" id="A0A4R2R466"/>
<evidence type="ECO:0000256" key="6">
    <source>
        <dbReference type="ARBA" id="ARBA00023136"/>
    </source>
</evidence>
<name>A0A4R2R466_9PSEU</name>
<dbReference type="GO" id="GO:0022857">
    <property type="term" value="F:transmembrane transporter activity"/>
    <property type="evidence" value="ECO:0007669"/>
    <property type="project" value="InterPro"/>
</dbReference>
<dbReference type="PANTHER" id="PTHR30561">
    <property type="entry name" value="SMR FAMILY PROTON-DEPENDENT DRUG EFFLUX TRANSPORTER SUGE"/>
    <property type="match status" value="1"/>
</dbReference>
<dbReference type="Proteomes" id="UP000294911">
    <property type="component" value="Unassembled WGS sequence"/>
</dbReference>
<feature type="transmembrane region" description="Helical" evidence="8">
    <location>
        <begin position="86"/>
        <end position="105"/>
    </location>
</feature>